<evidence type="ECO:0000313" key="10">
    <source>
        <dbReference type="EMBL" id="GAA4348458.1"/>
    </source>
</evidence>
<feature type="domain" description="Flagellar M-ring N-terminal" evidence="9">
    <location>
        <begin position="24"/>
        <end position="187"/>
    </location>
</feature>
<feature type="transmembrane region" description="Helical" evidence="8">
    <location>
        <begin position="219"/>
        <end position="244"/>
    </location>
</feature>
<dbReference type="EMBL" id="BAABGJ010000057">
    <property type="protein sequence ID" value="GAA4348458.1"/>
    <property type="molecule type" value="Genomic_DNA"/>
</dbReference>
<dbReference type="InterPro" id="IPR043427">
    <property type="entry name" value="YscJ/FliF"/>
</dbReference>
<protein>
    <recommendedName>
        <fullName evidence="8">Lipoprotein</fullName>
    </recommendedName>
</protein>
<feature type="chain" id="PRO_5044998648" description="Lipoprotein" evidence="8">
    <location>
        <begin position="19"/>
        <end position="268"/>
    </location>
</feature>
<comment type="subcellular location">
    <subcellularLocation>
        <location evidence="1">Cell outer membrane</location>
        <topology evidence="1">Lipid-anchor</topology>
    </subcellularLocation>
</comment>
<keyword evidence="6 8" id="KW-0998">Cell outer membrane</keyword>
<keyword evidence="5 8" id="KW-0564">Palmitate</keyword>
<evidence type="ECO:0000256" key="2">
    <source>
        <dbReference type="ARBA" id="ARBA00009509"/>
    </source>
</evidence>
<accession>A0ABP8HZW9</accession>
<evidence type="ECO:0000256" key="3">
    <source>
        <dbReference type="ARBA" id="ARBA00022729"/>
    </source>
</evidence>
<evidence type="ECO:0000256" key="7">
    <source>
        <dbReference type="ARBA" id="ARBA00023288"/>
    </source>
</evidence>
<keyword evidence="4 8" id="KW-0472">Membrane</keyword>
<dbReference type="PANTHER" id="PTHR30046:SF2">
    <property type="entry name" value="YOP PROTEINS TRANSLOCATION LIPOPROTEIN J"/>
    <property type="match status" value="1"/>
</dbReference>
<evidence type="ECO:0000256" key="5">
    <source>
        <dbReference type="ARBA" id="ARBA00023139"/>
    </source>
</evidence>
<keyword evidence="11" id="KW-1185">Reference proteome</keyword>
<keyword evidence="8" id="KW-1133">Transmembrane helix</keyword>
<dbReference type="Pfam" id="PF01514">
    <property type="entry name" value="YscJ_FliF"/>
    <property type="match status" value="1"/>
</dbReference>
<evidence type="ECO:0000256" key="4">
    <source>
        <dbReference type="ARBA" id="ARBA00023136"/>
    </source>
</evidence>
<keyword evidence="7 8" id="KW-0449">Lipoprotein</keyword>
<keyword evidence="3 8" id="KW-0732">Signal</keyword>
<dbReference type="Proteomes" id="UP001500975">
    <property type="component" value="Unassembled WGS sequence"/>
</dbReference>
<dbReference type="Gene3D" id="3.30.70.1530">
    <property type="entry name" value="Hypothetical protein rpa1041"/>
    <property type="match status" value="1"/>
</dbReference>
<proteinExistence type="inferred from homology"/>
<dbReference type="InterPro" id="IPR045851">
    <property type="entry name" value="AMP-bd_C_sf"/>
</dbReference>
<dbReference type="PRINTS" id="PR01338">
    <property type="entry name" value="TYPE3OMKPROT"/>
</dbReference>
<dbReference type="PANTHER" id="PTHR30046">
    <property type="entry name" value="FLAGELLAR M-RING PROTEIN"/>
    <property type="match status" value="1"/>
</dbReference>
<name>A0ABP8HZW9_9BURK</name>
<keyword evidence="8" id="KW-0812">Transmembrane</keyword>
<evidence type="ECO:0000256" key="6">
    <source>
        <dbReference type="ARBA" id="ARBA00023237"/>
    </source>
</evidence>
<comment type="similarity">
    <text evidence="2 8">Belongs to the YscJ lipoprotein family.</text>
</comment>
<evidence type="ECO:0000313" key="11">
    <source>
        <dbReference type="Proteomes" id="UP001500975"/>
    </source>
</evidence>
<dbReference type="InterPro" id="IPR006182">
    <property type="entry name" value="FliF_N_dom"/>
</dbReference>
<gene>
    <name evidence="10" type="primary">bscJ</name>
    <name evidence="10" type="ORF">GCM10023165_34290</name>
</gene>
<dbReference type="RefSeq" id="WP_345539415.1">
    <property type="nucleotide sequence ID" value="NZ_BAABGJ010000057.1"/>
</dbReference>
<reference evidence="11" key="1">
    <citation type="journal article" date="2019" name="Int. J. Syst. Evol. Microbiol.">
        <title>The Global Catalogue of Microorganisms (GCM) 10K type strain sequencing project: providing services to taxonomists for standard genome sequencing and annotation.</title>
        <authorList>
            <consortium name="The Broad Institute Genomics Platform"/>
            <consortium name="The Broad Institute Genome Sequencing Center for Infectious Disease"/>
            <person name="Wu L."/>
            <person name="Ma J."/>
        </authorList>
    </citation>
    <scope>NUCLEOTIDE SEQUENCE [LARGE SCALE GENOMIC DNA]</scope>
    <source>
        <strain evidence="11">JCM 17804</strain>
    </source>
</reference>
<comment type="caution">
    <text evidence="10">The sequence shown here is derived from an EMBL/GenBank/DDBJ whole genome shotgun (WGS) entry which is preliminary data.</text>
</comment>
<evidence type="ECO:0000256" key="1">
    <source>
        <dbReference type="ARBA" id="ARBA00004459"/>
    </source>
</evidence>
<evidence type="ECO:0000259" key="9">
    <source>
        <dbReference type="Pfam" id="PF01514"/>
    </source>
</evidence>
<dbReference type="Gene3D" id="3.30.300.30">
    <property type="match status" value="1"/>
</dbReference>
<evidence type="ECO:0000256" key="8">
    <source>
        <dbReference type="RuleBase" id="RU364102"/>
    </source>
</evidence>
<sequence length="268" mass="28463">MHTILRALICALAACVLAGCEGSVQLFANLNERDANEVLASLKEAGIDARKLPGKEGINLEVSQPVAARAIEHLNAEGLPRERRSNMGDVFRKEGLISSPLEERARYLWALSQELSETISQIDGIVRARVHVVLPERSAGSDPAMPSSAAVFVKHRRSVHLEESIPQIRRLVASSIPGLQIEKVTVVLVPTGPRASGVDAGTQRANASPTANGGNGTMWAWWVSPLAGGLLASCILAGVAFATWRKRRKAPAIPDAQAPVPAAEGDAT</sequence>
<dbReference type="NCBIfam" id="TIGR02544">
    <property type="entry name" value="III_secr_YscJ"/>
    <property type="match status" value="1"/>
</dbReference>
<dbReference type="PROSITE" id="PS51257">
    <property type="entry name" value="PROKAR_LIPOPROTEIN"/>
    <property type="match status" value="1"/>
</dbReference>
<dbReference type="InterPro" id="IPR003282">
    <property type="entry name" value="T3SS_SctJ"/>
</dbReference>
<organism evidence="10 11">
    <name type="scientific">Variovorax defluvii</name>
    <dbReference type="NCBI Taxonomy" id="913761"/>
    <lineage>
        <taxon>Bacteria</taxon>
        <taxon>Pseudomonadati</taxon>
        <taxon>Pseudomonadota</taxon>
        <taxon>Betaproteobacteria</taxon>
        <taxon>Burkholderiales</taxon>
        <taxon>Comamonadaceae</taxon>
        <taxon>Variovorax</taxon>
    </lineage>
</organism>
<feature type="signal peptide" evidence="8">
    <location>
        <begin position="1"/>
        <end position="18"/>
    </location>
</feature>